<dbReference type="GO" id="GO:0016798">
    <property type="term" value="F:hydrolase activity, acting on glycosyl bonds"/>
    <property type="evidence" value="ECO:0007669"/>
    <property type="project" value="UniProtKB-KW"/>
</dbReference>
<keyword evidence="13" id="KW-1185">Reference proteome</keyword>
<dbReference type="AlphaFoldDB" id="A0A167XM15"/>
<organism evidence="12 13">
    <name type="scientific">Akanthomyces lecanii RCEF 1005</name>
    <dbReference type="NCBI Taxonomy" id="1081108"/>
    <lineage>
        <taxon>Eukaryota</taxon>
        <taxon>Fungi</taxon>
        <taxon>Dikarya</taxon>
        <taxon>Ascomycota</taxon>
        <taxon>Pezizomycotina</taxon>
        <taxon>Sordariomycetes</taxon>
        <taxon>Hypocreomycetidae</taxon>
        <taxon>Hypocreales</taxon>
        <taxon>Cordycipitaceae</taxon>
        <taxon>Akanthomyces</taxon>
        <taxon>Cordyceps confragosa</taxon>
    </lineage>
</organism>
<keyword evidence="7" id="KW-0119">Carbohydrate metabolism</keyword>
<protein>
    <submittedName>
        <fullName evidence="12">SUN domain-containing protein</fullName>
    </submittedName>
</protein>
<evidence type="ECO:0000256" key="11">
    <source>
        <dbReference type="SAM" id="MobiDB-lite"/>
    </source>
</evidence>
<dbReference type="EMBL" id="AZHF01000014">
    <property type="protein sequence ID" value="OAA65145.1"/>
    <property type="molecule type" value="Genomic_DNA"/>
</dbReference>
<feature type="compositionally biased region" description="Low complexity" evidence="11">
    <location>
        <begin position="40"/>
        <end position="52"/>
    </location>
</feature>
<comment type="caution">
    <text evidence="12">The sequence shown here is derived from an EMBL/GenBank/DDBJ whole genome shotgun (WGS) entry which is preliminary data.</text>
</comment>
<dbReference type="GO" id="GO:0000272">
    <property type="term" value="P:polysaccharide catabolic process"/>
    <property type="evidence" value="ECO:0007669"/>
    <property type="project" value="UniProtKB-KW"/>
</dbReference>
<dbReference type="InterPro" id="IPR005556">
    <property type="entry name" value="SUN"/>
</dbReference>
<keyword evidence="9" id="KW-0961">Cell wall biogenesis/degradation</keyword>
<keyword evidence="6" id="KW-0378">Hydrolase</keyword>
<keyword evidence="3" id="KW-0134">Cell wall</keyword>
<sequence length="440" mass="46521">MKPSQLLILGFNVFVASSTHYRHSHSHGTQRIHHKAPDEAANASAGPPATAGQIEDLRKTDASNRLRNRLNSACVVRTVTAVAQTYIQSPKSKLTAATATSVTAEIDNAPPSSTSTVSDISTSAVSDISASTASGVSASTASDVSASTSSDVSASTPSVNSASQDSNLEETEFPTGKIRCSDFPSQHGAVPISWRNLHGWIGLQHVPDFTPGSESIDNIIDSIDCAPSTMCSYACKPGFQKSQWPRAQGSKGQSVGGLYCNMNGYLELTRPSVHHLCTRGEGGVFVKNDLSEEVVACRTDYPGTEGMFIPTVALPGEQVALTNPSQTSYYLWGGKQTSAQYYINPKGVGEADACIWGDASSTPDRGNWAPIIVGVGKSTDNFTYVGLFLNQPTSTAKLDFNIEVVGGSIRCAYVNGQWYGGSTGCTSAFSDGKTAIIRYF</sequence>
<accession>A0A167XM15</accession>
<evidence type="ECO:0000256" key="4">
    <source>
        <dbReference type="ARBA" id="ARBA00022525"/>
    </source>
</evidence>
<proteinExistence type="inferred from homology"/>
<dbReference type="PANTHER" id="PTHR31316">
    <property type="entry name" value="BETA-GLUCOSIDASE-LIKE PROTEIN NCA3, MITOCHONDRIAL-RELATED"/>
    <property type="match status" value="1"/>
</dbReference>
<dbReference type="OrthoDB" id="5339822at2759"/>
<name>A0A167XM15_CORDF</name>
<evidence type="ECO:0000256" key="6">
    <source>
        <dbReference type="ARBA" id="ARBA00022801"/>
    </source>
</evidence>
<evidence type="ECO:0000256" key="8">
    <source>
        <dbReference type="ARBA" id="ARBA00023295"/>
    </source>
</evidence>
<dbReference type="GO" id="GO:0031505">
    <property type="term" value="P:fungal-type cell wall organization"/>
    <property type="evidence" value="ECO:0007669"/>
    <property type="project" value="TreeGrafter"/>
</dbReference>
<dbReference type="PANTHER" id="PTHR31316:SF0">
    <property type="entry name" value="SECRETED BETA-GLUCOSIDASE SIM1-RELATED"/>
    <property type="match status" value="1"/>
</dbReference>
<feature type="region of interest" description="Disordered" evidence="11">
    <location>
        <begin position="136"/>
        <end position="171"/>
    </location>
</feature>
<dbReference type="GO" id="GO:0009277">
    <property type="term" value="C:fungal-type cell wall"/>
    <property type="evidence" value="ECO:0007669"/>
    <property type="project" value="TreeGrafter"/>
</dbReference>
<keyword evidence="4" id="KW-0964">Secreted</keyword>
<evidence type="ECO:0000256" key="3">
    <source>
        <dbReference type="ARBA" id="ARBA00022512"/>
    </source>
</evidence>
<dbReference type="InterPro" id="IPR051526">
    <property type="entry name" value="Beta-Glucosidase_SUN"/>
</dbReference>
<evidence type="ECO:0000256" key="5">
    <source>
        <dbReference type="ARBA" id="ARBA00022729"/>
    </source>
</evidence>
<feature type="compositionally biased region" description="Basic residues" evidence="11">
    <location>
        <begin position="22"/>
        <end position="34"/>
    </location>
</feature>
<evidence type="ECO:0000313" key="12">
    <source>
        <dbReference type="EMBL" id="OAA65145.1"/>
    </source>
</evidence>
<gene>
    <name evidence="12" type="ORF">LEL_10592</name>
</gene>
<keyword evidence="10" id="KW-0624">Polysaccharide degradation</keyword>
<evidence type="ECO:0000256" key="9">
    <source>
        <dbReference type="ARBA" id="ARBA00023316"/>
    </source>
</evidence>
<evidence type="ECO:0000256" key="10">
    <source>
        <dbReference type="ARBA" id="ARBA00023326"/>
    </source>
</evidence>
<evidence type="ECO:0000256" key="2">
    <source>
        <dbReference type="ARBA" id="ARBA00010579"/>
    </source>
</evidence>
<keyword evidence="8" id="KW-0326">Glycosidase</keyword>
<feature type="region of interest" description="Disordered" evidence="11">
    <location>
        <begin position="22"/>
        <end position="52"/>
    </location>
</feature>
<evidence type="ECO:0000256" key="7">
    <source>
        <dbReference type="ARBA" id="ARBA00023277"/>
    </source>
</evidence>
<dbReference type="Pfam" id="PF03856">
    <property type="entry name" value="SUN"/>
    <property type="match status" value="1"/>
</dbReference>
<evidence type="ECO:0000256" key="1">
    <source>
        <dbReference type="ARBA" id="ARBA00004191"/>
    </source>
</evidence>
<reference evidence="12 13" key="1">
    <citation type="journal article" date="2016" name="Genome Biol. Evol.">
        <title>Divergent and convergent evolution of fungal pathogenicity.</title>
        <authorList>
            <person name="Shang Y."/>
            <person name="Xiao G."/>
            <person name="Zheng P."/>
            <person name="Cen K."/>
            <person name="Zhan S."/>
            <person name="Wang C."/>
        </authorList>
    </citation>
    <scope>NUCLEOTIDE SEQUENCE [LARGE SCALE GENOMIC DNA]</scope>
    <source>
        <strain evidence="12 13">RCEF 1005</strain>
    </source>
</reference>
<feature type="compositionally biased region" description="Low complexity" evidence="11">
    <location>
        <begin position="136"/>
        <end position="161"/>
    </location>
</feature>
<dbReference type="STRING" id="1081108.A0A167XM15"/>
<evidence type="ECO:0000313" key="13">
    <source>
        <dbReference type="Proteomes" id="UP000076881"/>
    </source>
</evidence>
<dbReference type="Proteomes" id="UP000076881">
    <property type="component" value="Unassembled WGS sequence"/>
</dbReference>
<comment type="subcellular location">
    <subcellularLocation>
        <location evidence="1">Secreted</location>
        <location evidence="1">Cell wall</location>
    </subcellularLocation>
</comment>
<dbReference type="GO" id="GO:0009986">
    <property type="term" value="C:cell surface"/>
    <property type="evidence" value="ECO:0007669"/>
    <property type="project" value="TreeGrafter"/>
</dbReference>
<keyword evidence="5" id="KW-0732">Signal</keyword>
<comment type="similarity">
    <text evidence="2">Belongs to the SUN family.</text>
</comment>